<evidence type="ECO:0000313" key="13">
    <source>
        <dbReference type="EMBL" id="EKX89765.1"/>
    </source>
</evidence>
<protein>
    <recommendedName>
        <fullName evidence="10">UDP-N-acetylglucosamine--N-acetylmuramyl-(pentapeptide) pyrophosphoryl-undecaprenol N-acetylglucosamine transferase</fullName>
        <ecNumber evidence="10">2.4.1.227</ecNumber>
    </recommendedName>
    <alternativeName>
        <fullName evidence="10">Undecaprenyl-PP-MurNAc-pentapeptide-UDPGlcNAc GlcNAc transferase</fullName>
    </alternativeName>
</protein>
<dbReference type="InterPro" id="IPR004276">
    <property type="entry name" value="GlycoTrans_28_N"/>
</dbReference>
<comment type="pathway">
    <text evidence="10">Cell wall biogenesis; peptidoglycan biosynthesis.</text>
</comment>
<comment type="caution">
    <text evidence="10">Lacks conserved residue(s) required for the propagation of feature annotation.</text>
</comment>
<feature type="binding site" evidence="10">
    <location>
        <position position="244"/>
    </location>
    <ligand>
        <name>UDP-N-acetyl-alpha-D-glucosamine</name>
        <dbReference type="ChEBI" id="CHEBI:57705"/>
    </ligand>
</feature>
<comment type="similarity">
    <text evidence="10">Belongs to the glycosyltransferase 28 family. MurG subfamily.</text>
</comment>
<dbReference type="CDD" id="cd03785">
    <property type="entry name" value="GT28_MurG"/>
    <property type="match status" value="1"/>
</dbReference>
<dbReference type="UniPathway" id="UPA00219"/>
<proteinExistence type="inferred from homology"/>
<evidence type="ECO:0000259" key="11">
    <source>
        <dbReference type="Pfam" id="PF03033"/>
    </source>
</evidence>
<dbReference type="Gene3D" id="3.40.50.2000">
    <property type="entry name" value="Glycogen Phosphorylase B"/>
    <property type="match status" value="2"/>
</dbReference>
<dbReference type="PATRIC" id="fig|1035195.3.peg.1507"/>
<keyword evidence="8 10" id="KW-0131">Cell cycle</keyword>
<feature type="domain" description="Glycosyltransferase family 28 N-terminal" evidence="11">
    <location>
        <begin position="6"/>
        <end position="136"/>
    </location>
</feature>
<feature type="binding site" evidence="10">
    <location>
        <position position="162"/>
    </location>
    <ligand>
        <name>UDP-N-acetyl-alpha-D-glucosamine</name>
        <dbReference type="ChEBI" id="CHEBI:57705"/>
    </ligand>
</feature>
<dbReference type="STRING" id="1035195.HMPREF9997_01668"/>
<keyword evidence="7 10" id="KW-0472">Membrane</keyword>
<dbReference type="RefSeq" id="WP_006063897.1">
    <property type="nucleotide sequence ID" value="NZ_KB290831.1"/>
</dbReference>
<comment type="caution">
    <text evidence="13">The sequence shown here is derived from an EMBL/GenBank/DDBJ whole genome shotgun (WGS) entry which is preliminary data.</text>
</comment>
<evidence type="ECO:0000256" key="4">
    <source>
        <dbReference type="ARBA" id="ARBA00022679"/>
    </source>
</evidence>
<keyword evidence="4 10" id="KW-0808">Transferase</keyword>
<dbReference type="HOGENOM" id="CLU_037404_1_0_11"/>
<evidence type="ECO:0000256" key="1">
    <source>
        <dbReference type="ARBA" id="ARBA00022475"/>
    </source>
</evidence>
<feature type="binding site" evidence="10">
    <location>
        <position position="197"/>
    </location>
    <ligand>
        <name>UDP-N-acetyl-alpha-D-glucosamine</name>
        <dbReference type="ChEBI" id="CHEBI:57705"/>
    </ligand>
</feature>
<gene>
    <name evidence="10" type="primary">murG</name>
    <name evidence="13" type="ORF">HMPREF9997_01668</name>
</gene>
<dbReference type="EC" id="2.4.1.227" evidence="10"/>
<comment type="function">
    <text evidence="10">Cell wall formation. Catalyzes the transfer of a GlcNAc subunit on undecaprenyl-pyrophosphoryl-MurNAc-pentapeptide (lipid intermediate I) to form undecaprenyl-pyrophosphoryl-MurNAc-(pentapeptide)GlcNAc (lipid intermediate II).</text>
</comment>
<evidence type="ECO:0000256" key="6">
    <source>
        <dbReference type="ARBA" id="ARBA00022984"/>
    </source>
</evidence>
<keyword evidence="5 10" id="KW-0133">Cell shape</keyword>
<accession>L1MFD9</accession>
<comment type="catalytic activity">
    <reaction evidence="10">
        <text>di-trans,octa-cis-undecaprenyl diphospho-N-acetyl-alpha-D-muramoyl-L-alanyl-D-glutamyl-meso-2,6-diaminopimeloyl-D-alanyl-D-alanine + UDP-N-acetyl-alpha-D-glucosamine = di-trans,octa-cis-undecaprenyl diphospho-[N-acetyl-alpha-D-glucosaminyl-(1-&gt;4)]-N-acetyl-alpha-D-muramoyl-L-alanyl-D-glutamyl-meso-2,6-diaminopimeloyl-D-alanyl-D-alanine + UDP + H(+)</text>
        <dbReference type="Rhea" id="RHEA:31227"/>
        <dbReference type="ChEBI" id="CHEBI:15378"/>
        <dbReference type="ChEBI" id="CHEBI:57705"/>
        <dbReference type="ChEBI" id="CHEBI:58223"/>
        <dbReference type="ChEBI" id="CHEBI:61387"/>
        <dbReference type="ChEBI" id="CHEBI:61388"/>
        <dbReference type="EC" id="2.4.1.227"/>
    </reaction>
</comment>
<dbReference type="GO" id="GO:0071555">
    <property type="term" value="P:cell wall organization"/>
    <property type="evidence" value="ECO:0007669"/>
    <property type="project" value="UniProtKB-KW"/>
</dbReference>
<reference evidence="13 14" key="1">
    <citation type="submission" date="2012-05" db="EMBL/GenBank/DDBJ databases">
        <authorList>
            <person name="Weinstock G."/>
            <person name="Sodergren E."/>
            <person name="Lobos E.A."/>
            <person name="Fulton L."/>
            <person name="Fulton R."/>
            <person name="Courtney L."/>
            <person name="Fronick C."/>
            <person name="O'Laughlin M."/>
            <person name="Godfrey J."/>
            <person name="Wilson R.M."/>
            <person name="Miner T."/>
            <person name="Farmer C."/>
            <person name="Delehaunty K."/>
            <person name="Cordes M."/>
            <person name="Minx P."/>
            <person name="Tomlinson C."/>
            <person name="Chen J."/>
            <person name="Wollam A."/>
            <person name="Pepin K.H."/>
            <person name="Bhonagiri V."/>
            <person name="Zhang X."/>
            <person name="Suruliraj S."/>
            <person name="Warren W."/>
            <person name="Mitreva M."/>
            <person name="Mardis E.R."/>
            <person name="Wilson R.K."/>
        </authorList>
    </citation>
    <scope>NUCLEOTIDE SEQUENCE [LARGE SCALE GENOMIC DNA]</scope>
    <source>
        <strain evidence="13 14">F0235</strain>
    </source>
</reference>
<dbReference type="InterPro" id="IPR007235">
    <property type="entry name" value="Glyco_trans_28_C"/>
</dbReference>
<dbReference type="Pfam" id="PF03033">
    <property type="entry name" value="Glyco_transf_28"/>
    <property type="match status" value="1"/>
</dbReference>
<feature type="binding site" evidence="10">
    <location>
        <begin position="13"/>
        <end position="15"/>
    </location>
    <ligand>
        <name>UDP-N-acetyl-alpha-D-glucosamine</name>
        <dbReference type="ChEBI" id="CHEBI:57705"/>
    </ligand>
</feature>
<dbReference type="AlphaFoldDB" id="L1MFD9"/>
<dbReference type="PANTHER" id="PTHR21015">
    <property type="entry name" value="UDP-N-ACETYLGLUCOSAMINE--N-ACETYLMURAMYL-(PENTAPEPTIDE) PYROPHOSPHORYL-UNDECAPRENOL N-ACETYLGLUCOSAMINE TRANSFERASE 1"/>
    <property type="match status" value="1"/>
</dbReference>
<dbReference type="GO" id="GO:0051301">
    <property type="term" value="P:cell division"/>
    <property type="evidence" value="ECO:0007669"/>
    <property type="project" value="UniProtKB-KW"/>
</dbReference>
<organism evidence="13 14">
    <name type="scientific">Corynebacterium durum F0235</name>
    <dbReference type="NCBI Taxonomy" id="1035195"/>
    <lineage>
        <taxon>Bacteria</taxon>
        <taxon>Bacillati</taxon>
        <taxon>Actinomycetota</taxon>
        <taxon>Actinomycetes</taxon>
        <taxon>Mycobacteriales</taxon>
        <taxon>Corynebacteriaceae</taxon>
        <taxon>Corynebacterium</taxon>
    </lineage>
</organism>
<dbReference type="HAMAP" id="MF_00033">
    <property type="entry name" value="MurG"/>
    <property type="match status" value="1"/>
</dbReference>
<keyword evidence="14" id="KW-1185">Reference proteome</keyword>
<dbReference type="GO" id="GO:0005975">
    <property type="term" value="P:carbohydrate metabolic process"/>
    <property type="evidence" value="ECO:0007669"/>
    <property type="project" value="InterPro"/>
</dbReference>
<evidence type="ECO:0000256" key="7">
    <source>
        <dbReference type="ARBA" id="ARBA00023136"/>
    </source>
</evidence>
<dbReference type="PANTHER" id="PTHR21015:SF22">
    <property type="entry name" value="GLYCOSYLTRANSFERASE"/>
    <property type="match status" value="1"/>
</dbReference>
<evidence type="ECO:0000256" key="2">
    <source>
        <dbReference type="ARBA" id="ARBA00022618"/>
    </source>
</evidence>
<dbReference type="GO" id="GO:0050511">
    <property type="term" value="F:undecaprenyldiphospho-muramoylpentapeptide beta-N-acetylglucosaminyltransferase activity"/>
    <property type="evidence" value="ECO:0007669"/>
    <property type="project" value="UniProtKB-UniRule"/>
</dbReference>
<keyword evidence="6 10" id="KW-0573">Peptidoglycan synthesis</keyword>
<dbReference type="GO" id="GO:0005886">
    <property type="term" value="C:plasma membrane"/>
    <property type="evidence" value="ECO:0007669"/>
    <property type="project" value="UniProtKB-SubCell"/>
</dbReference>
<dbReference type="Pfam" id="PF04101">
    <property type="entry name" value="Glyco_tran_28_C"/>
    <property type="match status" value="1"/>
</dbReference>
<evidence type="ECO:0000256" key="9">
    <source>
        <dbReference type="ARBA" id="ARBA00023316"/>
    </source>
</evidence>
<keyword evidence="1 10" id="KW-1003">Cell membrane</keyword>
<evidence type="ECO:0000313" key="14">
    <source>
        <dbReference type="Proteomes" id="UP000010445"/>
    </source>
</evidence>
<sequence length="357" mass="37003">MTELSIVVAGGGTAGHIEPALAVADALRDGHGAQVVALGTTKGLEKDLIPERGYELALINPVPVPRKPNADLALLPFRVIKAVMNTRKILKRVHADAVIGFGGYVSAPAYLAARSLGIPFFVHEANARAGMANKLGVFLGGIGLNAVSNSGMKGDVVGVPIRASLAPDAPQEKRKAEACDLWGLDPNKPTVLVTGGSQGAMSINDAVAIAVPELTKAGIQVLHAFGKKNISPEIFDGYVAVPYIDRMDLAYAVADVVVCRAGAMTVAEVTAAGKPAIYIPLPHGNGEQALNAKPVISAGGATLINDKELTGEALATQIRAIIDDQEIYSSMVDATKRSSLGRAAEDIAARIVKEGSK</sequence>
<keyword evidence="3 10" id="KW-0328">Glycosyltransferase</keyword>
<evidence type="ECO:0000256" key="3">
    <source>
        <dbReference type="ARBA" id="ARBA00022676"/>
    </source>
</evidence>
<dbReference type="Proteomes" id="UP000010445">
    <property type="component" value="Unassembled WGS sequence"/>
</dbReference>
<evidence type="ECO:0000256" key="5">
    <source>
        <dbReference type="ARBA" id="ARBA00022960"/>
    </source>
</evidence>
<dbReference type="InterPro" id="IPR006009">
    <property type="entry name" value="GlcNAc_MurG"/>
</dbReference>
<feature type="domain" description="Glycosyl transferase family 28 C-terminal" evidence="12">
    <location>
        <begin position="190"/>
        <end position="345"/>
    </location>
</feature>
<feature type="binding site" evidence="10">
    <location>
        <position position="126"/>
    </location>
    <ligand>
        <name>UDP-N-acetyl-alpha-D-glucosamine</name>
        <dbReference type="ChEBI" id="CHEBI:57705"/>
    </ligand>
</feature>
<dbReference type="OrthoDB" id="9808936at2"/>
<keyword evidence="9 10" id="KW-0961">Cell wall biogenesis/degradation</keyword>
<name>L1MFD9_9CORY</name>
<evidence type="ECO:0000259" key="12">
    <source>
        <dbReference type="Pfam" id="PF04101"/>
    </source>
</evidence>
<dbReference type="EMBL" id="AMEM01000022">
    <property type="protein sequence ID" value="EKX89765.1"/>
    <property type="molecule type" value="Genomic_DNA"/>
</dbReference>
<dbReference type="GeneID" id="84897425"/>
<dbReference type="eggNOG" id="COG0707">
    <property type="taxonomic scope" value="Bacteria"/>
</dbReference>
<keyword evidence="2 10" id="KW-0132">Cell division</keyword>
<evidence type="ECO:0000256" key="8">
    <source>
        <dbReference type="ARBA" id="ARBA00023306"/>
    </source>
</evidence>
<dbReference type="GO" id="GO:0051991">
    <property type="term" value="F:UDP-N-acetyl-D-glucosamine:N-acetylmuramoyl-L-alanyl-D-glutamyl-meso-2,6-diaminopimelyl-D-alanyl-D-alanine-diphosphoundecaprenol 4-beta-N-acetylglucosaminlytransferase activity"/>
    <property type="evidence" value="ECO:0007669"/>
    <property type="project" value="RHEA"/>
</dbReference>
<feature type="binding site" evidence="10">
    <location>
        <position position="288"/>
    </location>
    <ligand>
        <name>UDP-N-acetyl-alpha-D-glucosamine</name>
        <dbReference type="ChEBI" id="CHEBI:57705"/>
    </ligand>
</feature>
<dbReference type="GO" id="GO:0009252">
    <property type="term" value="P:peptidoglycan biosynthetic process"/>
    <property type="evidence" value="ECO:0007669"/>
    <property type="project" value="UniProtKB-UniRule"/>
</dbReference>
<dbReference type="NCBIfam" id="TIGR01133">
    <property type="entry name" value="murG"/>
    <property type="match status" value="1"/>
</dbReference>
<evidence type="ECO:0000256" key="10">
    <source>
        <dbReference type="HAMAP-Rule" id="MF_00033"/>
    </source>
</evidence>
<dbReference type="GO" id="GO:0008360">
    <property type="term" value="P:regulation of cell shape"/>
    <property type="evidence" value="ECO:0007669"/>
    <property type="project" value="UniProtKB-KW"/>
</dbReference>
<comment type="subcellular location">
    <subcellularLocation>
        <location evidence="10">Cell membrane</location>
        <topology evidence="10">Peripheral membrane protein</topology>
        <orientation evidence="10">Cytoplasmic side</orientation>
    </subcellularLocation>
</comment>
<dbReference type="SUPFAM" id="SSF53756">
    <property type="entry name" value="UDP-Glycosyltransferase/glycogen phosphorylase"/>
    <property type="match status" value="1"/>
</dbReference>